<evidence type="ECO:0000313" key="1">
    <source>
        <dbReference type="EMBL" id="TKF29742.1"/>
    </source>
</evidence>
<dbReference type="InterPro" id="IPR021248">
    <property type="entry name" value="DUF2787"/>
</dbReference>
<dbReference type="PANTHER" id="PTHR38978:SF2">
    <property type="entry name" value="DUF2787 DOMAIN-CONTAINING PROTEIN"/>
    <property type="match status" value="1"/>
</dbReference>
<reference evidence="1 2" key="1">
    <citation type="submission" date="2019-04" db="EMBL/GenBank/DDBJ databases">
        <title>A reverse ecology approach based on a biological definition of microbial populations.</title>
        <authorList>
            <person name="Arevalo P."/>
            <person name="Vaninsberghe D."/>
            <person name="Elsherbini J."/>
            <person name="Gore J."/>
            <person name="Polz M."/>
        </authorList>
    </citation>
    <scope>NUCLEOTIDE SEQUENCE [LARGE SCALE GENOMIC DNA]</scope>
    <source>
        <strain evidence="1 2">10N.261.46.F4</strain>
    </source>
</reference>
<dbReference type="PANTHER" id="PTHR38978">
    <property type="entry name" value="DUF2787 DOMAIN-CONTAINING PROTEIN"/>
    <property type="match status" value="1"/>
</dbReference>
<evidence type="ECO:0000313" key="2">
    <source>
        <dbReference type="Proteomes" id="UP000307574"/>
    </source>
</evidence>
<comment type="caution">
    <text evidence="1">The sequence shown here is derived from an EMBL/GenBank/DDBJ whole genome shotgun (WGS) entry which is preliminary data.</text>
</comment>
<gene>
    <name evidence="1" type="ORF">FCV50_15325</name>
</gene>
<protein>
    <submittedName>
        <fullName evidence="1">DUF2787 domain-containing protein</fullName>
    </submittedName>
</protein>
<dbReference type="Gene3D" id="3.10.450.430">
    <property type="entry name" value="Protein of unknown function DUF2787"/>
    <property type="match status" value="1"/>
</dbReference>
<proteinExistence type="predicted"/>
<sequence length="142" mass="16354">MNQAANLAMFACKRAKPSHQLIELVKRSMDDVKYRGKMTIRFQNPSYHPKDSGFHPVSITVDVKDSHIALIEITDLVYVGTGTPELVPDLAFDFANNVAFARFRGWLGMYLQETTELYEMWECNFLAYVEMNAYDQVQVKYS</sequence>
<dbReference type="AlphaFoldDB" id="A0A4U1Y640"/>
<dbReference type="EMBL" id="SYUV01000053">
    <property type="protein sequence ID" value="TKF29742.1"/>
    <property type="molecule type" value="Genomic_DNA"/>
</dbReference>
<dbReference type="Pfam" id="PF10980">
    <property type="entry name" value="DUF2787"/>
    <property type="match status" value="1"/>
</dbReference>
<accession>A0A4U1Y640</accession>
<name>A0A4U1Y640_9VIBR</name>
<organism evidence="1 2">
    <name type="scientific">Vibrio kanaloae</name>
    <dbReference type="NCBI Taxonomy" id="170673"/>
    <lineage>
        <taxon>Bacteria</taxon>
        <taxon>Pseudomonadati</taxon>
        <taxon>Pseudomonadota</taxon>
        <taxon>Gammaproteobacteria</taxon>
        <taxon>Vibrionales</taxon>
        <taxon>Vibrionaceae</taxon>
        <taxon>Vibrio</taxon>
    </lineage>
</organism>
<dbReference type="Proteomes" id="UP000307574">
    <property type="component" value="Unassembled WGS sequence"/>
</dbReference>
<dbReference type="RefSeq" id="WP_136980763.1">
    <property type="nucleotide sequence ID" value="NZ_JBFRRD010000054.1"/>
</dbReference>